<dbReference type="AlphaFoldDB" id="A0AAE1CFS6"/>
<dbReference type="InterPro" id="IPR053083">
    <property type="entry name" value="TF_kinase-domain_protein"/>
</dbReference>
<dbReference type="InterPro" id="IPR011009">
    <property type="entry name" value="Kinase-like_dom_sf"/>
</dbReference>
<dbReference type="GO" id="GO:0004672">
    <property type="term" value="F:protein kinase activity"/>
    <property type="evidence" value="ECO:0007669"/>
    <property type="project" value="InterPro"/>
</dbReference>
<dbReference type="SUPFAM" id="SSF56112">
    <property type="entry name" value="Protein kinase-like (PK-like)"/>
    <property type="match status" value="1"/>
</dbReference>
<dbReference type="EMBL" id="JAULSO010000001">
    <property type="protein sequence ID" value="KAK3692679.1"/>
    <property type="molecule type" value="Genomic_DNA"/>
</dbReference>
<dbReference type="PANTHER" id="PTHR44305:SF24">
    <property type="entry name" value="TYROSINE-PROTEIN KINASE C03B1.5-RELATED"/>
    <property type="match status" value="1"/>
</dbReference>
<name>A0AAE1CFS6_9PEZI</name>
<reference evidence="3" key="1">
    <citation type="journal article" date="2023" name="Mol. Phylogenet. Evol.">
        <title>Genome-scale phylogeny and comparative genomics of the fungal order Sordariales.</title>
        <authorList>
            <person name="Hensen N."/>
            <person name="Bonometti L."/>
            <person name="Westerberg I."/>
            <person name="Brannstrom I.O."/>
            <person name="Guillou S."/>
            <person name="Cros-Aarteil S."/>
            <person name="Calhoun S."/>
            <person name="Haridas S."/>
            <person name="Kuo A."/>
            <person name="Mondo S."/>
            <person name="Pangilinan J."/>
            <person name="Riley R."/>
            <person name="LaButti K."/>
            <person name="Andreopoulos B."/>
            <person name="Lipzen A."/>
            <person name="Chen C."/>
            <person name="Yan M."/>
            <person name="Daum C."/>
            <person name="Ng V."/>
            <person name="Clum A."/>
            <person name="Steindorff A."/>
            <person name="Ohm R.A."/>
            <person name="Martin F."/>
            <person name="Silar P."/>
            <person name="Natvig D.O."/>
            <person name="Lalanne C."/>
            <person name="Gautier V."/>
            <person name="Ament-Velasquez S.L."/>
            <person name="Kruys A."/>
            <person name="Hutchinson M.I."/>
            <person name="Powell A.J."/>
            <person name="Barry K."/>
            <person name="Miller A.N."/>
            <person name="Grigoriev I.V."/>
            <person name="Debuchy R."/>
            <person name="Gladieux P."/>
            <person name="Hiltunen Thoren M."/>
            <person name="Johannesson H."/>
        </authorList>
    </citation>
    <scope>NUCLEOTIDE SEQUENCE</scope>
    <source>
        <strain evidence="3">CBS 314.62</strain>
    </source>
</reference>
<dbReference type="PROSITE" id="PS00108">
    <property type="entry name" value="PROTEIN_KINASE_ST"/>
    <property type="match status" value="1"/>
</dbReference>
<accession>A0AAE1CFS6</accession>
<dbReference type="SMART" id="SM00220">
    <property type="entry name" value="S_TKc"/>
    <property type="match status" value="1"/>
</dbReference>
<evidence type="ECO:0000313" key="4">
    <source>
        <dbReference type="Proteomes" id="UP001270362"/>
    </source>
</evidence>
<dbReference type="Gene3D" id="1.10.510.10">
    <property type="entry name" value="Transferase(Phosphotransferase) domain 1"/>
    <property type="match status" value="1"/>
</dbReference>
<evidence type="ECO:0000259" key="2">
    <source>
        <dbReference type="PROSITE" id="PS50011"/>
    </source>
</evidence>
<comment type="caution">
    <text evidence="3">The sequence shown here is derived from an EMBL/GenBank/DDBJ whole genome shotgun (WGS) entry which is preliminary data.</text>
</comment>
<feature type="compositionally biased region" description="Polar residues" evidence="1">
    <location>
        <begin position="435"/>
        <end position="446"/>
    </location>
</feature>
<sequence>MSFYSNYSDVSHASQAMIRMADYLNGNDSDNFVWDDDGREDSEAWTQPVLDAGLDSKKHKVFHHRNKEYIRPPMPFIQQGEQLGDSGSTIVYRVTSPEHITYRRPLALKVIVCKEPFRPPGPSSNARRKALAEVRNMSAVRHSHIVCYVASFEDYCIQSKVQRRTMAAPGRSTATKVDQQIKRHILGIAMYPPAQWNLQEFMNEIFKIPSSQRTAVTASQGDDQWVIPYMHTYFGCLGQAVAYLHKSSVQIRHKDIKPENIVIDEFGYPVLTDFGLSKHFETGQHSDGPTGKTLKYADPEAMHETKRDERSDIFSLGCVYLEIATVILGKPPMFAEEQLVDEAIGQFKYSESLHKLESYMSELNRVAEELIAADPARETSARGILDMLPSIRRMMDDDFSKRPYAHELYPKFRHLCDIHEHPGPCQSCEEERQTGRSVPSSQTRPSSPVLLRSISTLGSSSAPVVMSGNIIMMGRKNSVFSSQLTCSPIEVDMSGI</sequence>
<dbReference type="CDD" id="cd00180">
    <property type="entry name" value="PKc"/>
    <property type="match status" value="1"/>
</dbReference>
<keyword evidence="3" id="KW-0418">Kinase</keyword>
<evidence type="ECO:0000313" key="3">
    <source>
        <dbReference type="EMBL" id="KAK3692679.1"/>
    </source>
</evidence>
<dbReference type="PANTHER" id="PTHR44305">
    <property type="entry name" value="SI:DKEY-192D15.2-RELATED"/>
    <property type="match status" value="1"/>
</dbReference>
<protein>
    <submittedName>
        <fullName evidence="3">Kinase-like domain-containing protein</fullName>
    </submittedName>
</protein>
<keyword evidence="4" id="KW-1185">Reference proteome</keyword>
<dbReference type="Pfam" id="PF00069">
    <property type="entry name" value="Pkinase"/>
    <property type="match status" value="1"/>
</dbReference>
<proteinExistence type="predicted"/>
<dbReference type="InterPro" id="IPR008271">
    <property type="entry name" value="Ser/Thr_kinase_AS"/>
</dbReference>
<evidence type="ECO:0000256" key="1">
    <source>
        <dbReference type="SAM" id="MobiDB-lite"/>
    </source>
</evidence>
<dbReference type="Gene3D" id="3.30.200.20">
    <property type="entry name" value="Phosphorylase Kinase, domain 1"/>
    <property type="match status" value="1"/>
</dbReference>
<dbReference type="Proteomes" id="UP001270362">
    <property type="component" value="Unassembled WGS sequence"/>
</dbReference>
<reference evidence="3" key="2">
    <citation type="submission" date="2023-06" db="EMBL/GenBank/DDBJ databases">
        <authorList>
            <consortium name="Lawrence Berkeley National Laboratory"/>
            <person name="Haridas S."/>
            <person name="Hensen N."/>
            <person name="Bonometti L."/>
            <person name="Westerberg I."/>
            <person name="Brannstrom I.O."/>
            <person name="Guillou S."/>
            <person name="Cros-Aarteil S."/>
            <person name="Calhoun S."/>
            <person name="Kuo A."/>
            <person name="Mondo S."/>
            <person name="Pangilinan J."/>
            <person name="Riley R."/>
            <person name="Labutti K."/>
            <person name="Andreopoulos B."/>
            <person name="Lipzen A."/>
            <person name="Chen C."/>
            <person name="Yanf M."/>
            <person name="Daum C."/>
            <person name="Ng V."/>
            <person name="Clum A."/>
            <person name="Steindorff A."/>
            <person name="Ohm R."/>
            <person name="Martin F."/>
            <person name="Silar P."/>
            <person name="Natvig D."/>
            <person name="Lalanne C."/>
            <person name="Gautier V."/>
            <person name="Ament-Velasquez S.L."/>
            <person name="Kruys A."/>
            <person name="Hutchinson M.I."/>
            <person name="Powell A.J."/>
            <person name="Barry K."/>
            <person name="Miller A.N."/>
            <person name="Grigoriev I.V."/>
            <person name="Debuchy R."/>
            <person name="Gladieux P."/>
            <person name="Thoren M.H."/>
            <person name="Johannesson H."/>
        </authorList>
    </citation>
    <scope>NUCLEOTIDE SEQUENCE</scope>
    <source>
        <strain evidence="3">CBS 314.62</strain>
    </source>
</reference>
<dbReference type="PROSITE" id="PS50011">
    <property type="entry name" value="PROTEIN_KINASE_DOM"/>
    <property type="match status" value="1"/>
</dbReference>
<feature type="region of interest" description="Disordered" evidence="1">
    <location>
        <begin position="424"/>
        <end position="447"/>
    </location>
</feature>
<keyword evidence="3" id="KW-0808">Transferase</keyword>
<organism evidence="3 4">
    <name type="scientific">Podospora appendiculata</name>
    <dbReference type="NCBI Taxonomy" id="314037"/>
    <lineage>
        <taxon>Eukaryota</taxon>
        <taxon>Fungi</taxon>
        <taxon>Dikarya</taxon>
        <taxon>Ascomycota</taxon>
        <taxon>Pezizomycotina</taxon>
        <taxon>Sordariomycetes</taxon>
        <taxon>Sordariomycetidae</taxon>
        <taxon>Sordariales</taxon>
        <taxon>Podosporaceae</taxon>
        <taxon>Podospora</taxon>
    </lineage>
</organism>
<dbReference type="GO" id="GO:0005524">
    <property type="term" value="F:ATP binding"/>
    <property type="evidence" value="ECO:0007669"/>
    <property type="project" value="InterPro"/>
</dbReference>
<feature type="domain" description="Protein kinase" evidence="2">
    <location>
        <begin position="77"/>
        <end position="391"/>
    </location>
</feature>
<dbReference type="InterPro" id="IPR000719">
    <property type="entry name" value="Prot_kinase_dom"/>
</dbReference>
<gene>
    <name evidence="3" type="ORF">B0T22DRAFT_372227</name>
</gene>